<dbReference type="EMBL" id="CAUJNA010003327">
    <property type="protein sequence ID" value="CAJ1399160.1"/>
    <property type="molecule type" value="Genomic_DNA"/>
</dbReference>
<sequence length="720" mass="78344">MDVQRTREMLLELASEPGFAPALLGPCSFCDLPGATVMSCLSQLPSRRPSGASTCSAMPPVPPTLRFSFGPTASGHDAACSTACLVHKGGLKSLDAALAMLQMLLDSGEAYRIQGYLAFLPEHCERGDEFPPPVERLWALPMVVVEGFFRGRLEISPVTRAAADSAVAPAQPVQESAFDAAATDRGGCKVFLCGRNLEEPQLRAQLRRIAAPGFGGPVCNLEEWPEAAQALNLRDQKVKAALAIEPFDASVGQGREAAEAFAAKLAGALNLDLPAPLAPLARRSMLGRLRRGSVTEAVEVHWVDGKVTVSAPSLETQATGALRFVPNPGYEVLVLGSGSEAKFTAGSVRRLSSTLLPQVVVQVNGKIVRSLEEWRAALVPDAGRIWRLETDLGIVLALPFEETLSTQMSSGKVDSYLLTEGYLPDPKYKQCQHWRVDSGGALFAVRSLDPLPEDMDGCRQLRLRLMRLASAPDNPGELAMGHRCFIVPCFISESGSSTARLMEKRFTESKHELFRSAFQKTSVFMALLTAGVAVWATTQALWLRAALLWGLMLPLYAAYGAISSHRHWKRALRCRRLLVLALCAQSAGSALAEMQRPLPTSGLLLLHTAFVNNFCPLSVLEILLVAVCGVPTKIIIGLLPDWKVTLEQAHCAEQPGATTIFRDILLPPLVCACQFVLAIWRDETMRLDLLLRDQLQMQRNKLKQETRKSEDLLQSMLPQA</sequence>
<accession>A0AA36J3Y4</accession>
<evidence type="ECO:0000313" key="2">
    <source>
        <dbReference type="Proteomes" id="UP001178507"/>
    </source>
</evidence>
<organism evidence="1 2">
    <name type="scientific">Effrenium voratum</name>
    <dbReference type="NCBI Taxonomy" id="2562239"/>
    <lineage>
        <taxon>Eukaryota</taxon>
        <taxon>Sar</taxon>
        <taxon>Alveolata</taxon>
        <taxon>Dinophyceae</taxon>
        <taxon>Suessiales</taxon>
        <taxon>Symbiodiniaceae</taxon>
        <taxon>Effrenium</taxon>
    </lineage>
</organism>
<reference evidence="1" key="1">
    <citation type="submission" date="2023-08" db="EMBL/GenBank/DDBJ databases">
        <authorList>
            <person name="Chen Y."/>
            <person name="Shah S."/>
            <person name="Dougan E. K."/>
            <person name="Thang M."/>
            <person name="Chan C."/>
        </authorList>
    </citation>
    <scope>NUCLEOTIDE SEQUENCE</scope>
</reference>
<evidence type="ECO:0000313" key="1">
    <source>
        <dbReference type="EMBL" id="CAJ1399160.1"/>
    </source>
</evidence>
<gene>
    <name evidence="1" type="ORF">EVOR1521_LOCUS22746</name>
</gene>
<protein>
    <submittedName>
        <fullName evidence="1">Uncharacterized protein</fullName>
    </submittedName>
</protein>
<keyword evidence="2" id="KW-1185">Reference proteome</keyword>
<proteinExistence type="predicted"/>
<dbReference type="AlphaFoldDB" id="A0AA36J3Y4"/>
<name>A0AA36J3Y4_9DINO</name>
<dbReference type="Proteomes" id="UP001178507">
    <property type="component" value="Unassembled WGS sequence"/>
</dbReference>
<feature type="non-terminal residue" evidence="1">
    <location>
        <position position="1"/>
    </location>
</feature>
<comment type="caution">
    <text evidence="1">The sequence shown here is derived from an EMBL/GenBank/DDBJ whole genome shotgun (WGS) entry which is preliminary data.</text>
</comment>